<keyword evidence="2" id="KW-0175">Coiled coil</keyword>
<feature type="coiled-coil region" evidence="2">
    <location>
        <begin position="304"/>
        <end position="331"/>
    </location>
</feature>
<organism evidence="4 5">
    <name type="scientific">Eiseniibacteriota bacterium</name>
    <dbReference type="NCBI Taxonomy" id="2212470"/>
    <lineage>
        <taxon>Bacteria</taxon>
        <taxon>Candidatus Eiseniibacteriota</taxon>
    </lineage>
</organism>
<evidence type="ECO:0000256" key="1">
    <source>
        <dbReference type="ARBA" id="ARBA00010541"/>
    </source>
</evidence>
<dbReference type="PROSITE" id="PS50106">
    <property type="entry name" value="PDZ"/>
    <property type="match status" value="2"/>
</dbReference>
<evidence type="ECO:0000313" key="4">
    <source>
        <dbReference type="EMBL" id="TMQ60768.1"/>
    </source>
</evidence>
<sequence>MEGWPQMKALGMGRGVGIGVALLALPVLCPISRADEAAATPRGAWIGVSTRGLSDGWRDREEYWARGVMVVEVARGSPADQAGMGPGDVLVSVDSHTLQNPSDLEEVEGGLEPGRAVPVVLARDGGRMIKIFNLEPGPVPGASGLAPTSGPSQAVAPATPEPAVAAASASVTLAAASGGAPQVATAEARRSGTALAVRCENLSFDLADALGVPEGQGVLVLGVTDGGPADKAGIHAGDVISWVGGQPVADVNRLEGAVAVAPSPVTIVTRRGETTRNVTAEFEAHPATAGGDAAAAQLVGDPLVAALREEVRSLRAEVQKLREEMAAMVKASAARQP</sequence>
<feature type="domain" description="PDZ" evidence="3">
    <location>
        <begin position="185"/>
        <end position="255"/>
    </location>
</feature>
<dbReference type="PANTHER" id="PTHR22939">
    <property type="entry name" value="SERINE PROTEASE FAMILY S1C HTRA-RELATED"/>
    <property type="match status" value="1"/>
</dbReference>
<dbReference type="InterPro" id="IPR001478">
    <property type="entry name" value="PDZ"/>
</dbReference>
<feature type="domain" description="PDZ" evidence="3">
    <location>
        <begin position="28"/>
        <end position="125"/>
    </location>
</feature>
<dbReference type="Proteomes" id="UP000317716">
    <property type="component" value="Unassembled WGS sequence"/>
</dbReference>
<dbReference type="Gene3D" id="2.30.42.10">
    <property type="match status" value="2"/>
</dbReference>
<name>A0A538TAW3_UNCEI</name>
<reference evidence="4 5" key="1">
    <citation type="journal article" date="2019" name="Nat. Microbiol.">
        <title>Mediterranean grassland soil C-N compound turnover is dependent on rainfall and depth, and is mediated by genomically divergent microorganisms.</title>
        <authorList>
            <person name="Diamond S."/>
            <person name="Andeer P.F."/>
            <person name="Li Z."/>
            <person name="Crits-Christoph A."/>
            <person name="Burstein D."/>
            <person name="Anantharaman K."/>
            <person name="Lane K.R."/>
            <person name="Thomas B.C."/>
            <person name="Pan C."/>
            <person name="Northen T.R."/>
            <person name="Banfield J.F."/>
        </authorList>
    </citation>
    <scope>NUCLEOTIDE SEQUENCE [LARGE SCALE GENOMIC DNA]</scope>
    <source>
        <strain evidence="4">WS_2</strain>
    </source>
</reference>
<dbReference type="GO" id="GO:0042597">
    <property type="term" value="C:periplasmic space"/>
    <property type="evidence" value="ECO:0007669"/>
    <property type="project" value="TreeGrafter"/>
</dbReference>
<dbReference type="GO" id="GO:0006515">
    <property type="term" value="P:protein quality control for misfolded or incompletely synthesized proteins"/>
    <property type="evidence" value="ECO:0007669"/>
    <property type="project" value="TreeGrafter"/>
</dbReference>
<dbReference type="Pfam" id="PF13180">
    <property type="entry name" value="PDZ_2"/>
    <property type="match status" value="2"/>
</dbReference>
<dbReference type="CDD" id="cd06779">
    <property type="entry name" value="cpPDZ_Deg_HtrA-like"/>
    <property type="match status" value="1"/>
</dbReference>
<accession>A0A538TAW3</accession>
<evidence type="ECO:0000259" key="3">
    <source>
        <dbReference type="PROSITE" id="PS50106"/>
    </source>
</evidence>
<gene>
    <name evidence="4" type="ORF">E6K72_00405</name>
</gene>
<dbReference type="InterPro" id="IPR036034">
    <property type="entry name" value="PDZ_sf"/>
</dbReference>
<evidence type="ECO:0000313" key="5">
    <source>
        <dbReference type="Proteomes" id="UP000317716"/>
    </source>
</evidence>
<dbReference type="SUPFAM" id="SSF50156">
    <property type="entry name" value="PDZ domain-like"/>
    <property type="match status" value="2"/>
</dbReference>
<comment type="caution">
    <text evidence="4">The sequence shown here is derived from an EMBL/GenBank/DDBJ whole genome shotgun (WGS) entry which is preliminary data.</text>
</comment>
<comment type="similarity">
    <text evidence="1">Belongs to the peptidase S1C family.</text>
</comment>
<proteinExistence type="inferred from homology"/>
<dbReference type="EMBL" id="VBOS01000012">
    <property type="protein sequence ID" value="TMQ60768.1"/>
    <property type="molecule type" value="Genomic_DNA"/>
</dbReference>
<dbReference type="SMART" id="SM00228">
    <property type="entry name" value="PDZ"/>
    <property type="match status" value="2"/>
</dbReference>
<dbReference type="AlphaFoldDB" id="A0A538TAW3"/>
<evidence type="ECO:0000256" key="2">
    <source>
        <dbReference type="SAM" id="Coils"/>
    </source>
</evidence>
<dbReference type="PANTHER" id="PTHR22939:SF129">
    <property type="entry name" value="SERINE PROTEASE HTRA2, MITOCHONDRIAL"/>
    <property type="match status" value="1"/>
</dbReference>
<protein>
    <submittedName>
        <fullName evidence="4">PDZ domain-containing protein</fullName>
    </submittedName>
</protein>